<evidence type="ECO:0000256" key="1">
    <source>
        <dbReference type="ARBA" id="ARBA00022450"/>
    </source>
</evidence>
<dbReference type="InterPro" id="IPR020806">
    <property type="entry name" value="PKS_PP-bd"/>
</dbReference>
<evidence type="ECO:0000313" key="7">
    <source>
        <dbReference type="Proteomes" id="UP001501759"/>
    </source>
</evidence>
<comment type="caution">
    <text evidence="6">The sequence shown here is derived from an EMBL/GenBank/DDBJ whole genome shotgun (WGS) entry which is preliminary data.</text>
</comment>
<feature type="compositionally biased region" description="Low complexity" evidence="3">
    <location>
        <begin position="196"/>
        <end position="206"/>
    </location>
</feature>
<dbReference type="Gene3D" id="1.10.1200.10">
    <property type="entry name" value="ACP-like"/>
    <property type="match status" value="2"/>
</dbReference>
<feature type="transmembrane region" description="Helical" evidence="4">
    <location>
        <begin position="225"/>
        <end position="250"/>
    </location>
</feature>
<feature type="transmembrane region" description="Helical" evidence="4">
    <location>
        <begin position="262"/>
        <end position="284"/>
    </location>
</feature>
<evidence type="ECO:0000256" key="3">
    <source>
        <dbReference type="SAM" id="MobiDB-lite"/>
    </source>
</evidence>
<dbReference type="NCBIfam" id="TIGR02353">
    <property type="entry name" value="NRPS_term_dom"/>
    <property type="match status" value="1"/>
</dbReference>
<keyword evidence="4" id="KW-0472">Membrane</keyword>
<reference evidence="7" key="1">
    <citation type="journal article" date="2019" name="Int. J. Syst. Evol. Microbiol.">
        <title>The Global Catalogue of Microorganisms (GCM) 10K type strain sequencing project: providing services to taxonomists for standard genome sequencing and annotation.</title>
        <authorList>
            <consortium name="The Broad Institute Genomics Platform"/>
            <consortium name="The Broad Institute Genome Sequencing Center for Infectious Disease"/>
            <person name="Wu L."/>
            <person name="Ma J."/>
        </authorList>
    </citation>
    <scope>NUCLEOTIDE SEQUENCE [LARGE SCALE GENOMIC DNA]</scope>
    <source>
        <strain evidence="7">JCM 18409</strain>
    </source>
</reference>
<feature type="domain" description="Carrier" evidence="5">
    <location>
        <begin position="107"/>
        <end position="184"/>
    </location>
</feature>
<dbReference type="InterPro" id="IPR012728">
    <property type="entry name" value="Pls/PosA_C"/>
</dbReference>
<name>A0ABP9J764_9ACTN</name>
<dbReference type="SMART" id="SM00823">
    <property type="entry name" value="PKS_PP"/>
    <property type="match status" value="2"/>
</dbReference>
<feature type="region of interest" description="Disordered" evidence="3">
    <location>
        <begin position="410"/>
        <end position="439"/>
    </location>
</feature>
<feature type="region of interest" description="Disordered" evidence="3">
    <location>
        <begin position="88"/>
        <end position="109"/>
    </location>
</feature>
<keyword evidence="4" id="KW-1133">Transmembrane helix</keyword>
<dbReference type="SUPFAM" id="SSF47336">
    <property type="entry name" value="ACP-like"/>
    <property type="match status" value="2"/>
</dbReference>
<dbReference type="InterPro" id="IPR009081">
    <property type="entry name" value="PP-bd_ACP"/>
</dbReference>
<feature type="transmembrane region" description="Helical" evidence="4">
    <location>
        <begin position="463"/>
        <end position="484"/>
    </location>
</feature>
<sequence>MRSETPAAETRDPAAGTEGRLADVLAGVLGTERVPVDGDFFRELGADSMVMAQFCARVRKRDDLPTVSMKDIYQHPSIRGLAAAFTDNNPTQAPTAPGRTAGSATDAPTVDTEGRLADILAGVLGTDHVPVDGDFFRELGADSMVMAQFCARVRKRDDLPTVSMKDIYRHSTIRDLAAAFPGSAATVRSPAAARATAEASSPALAEPKVASEEEPRPPARPRQHALCGTAQLLAFLVFTSLGATITVIGYEWTVEGVGTVDVYLRAVLCSAVLFLGVCALPIAAKWMLVGRFTPQRIPIWSAAYFRFWCVKSLIRTSPVRLFTGTPLYVLYLRALGAHIGKGVTILTRTAPVCTDLLSIGDDTVIRKDALLSCYRADDGWIETGHVTLGRNVTVSEQTVIDIRTSMGDDSQLGHASSLHSGQSIPAGQSWHGTPAQPTTTDFRAVEPTACGTRRRVLYSLSQLLAILLVYLPLTLAGVSVALLAVPQLNAVFNPGPLAFTHPAFYVEAFVASLVAFFGGIVVGLLVVSTVPRLLSLAIEPGRTYPLYGFHHTLQRAITRLTNVRFFTTLFGDSSAIVHYLRHVGYDLCQVQQTGSNFGSLVKHDIPHLSTVGRGTMIADGLSIINVDFSSSSFRLSPTFIGPRNFLGNRIVYPTRGRTGENCLLATKVMVPIDGPRREGLGLLGSPSFEIPRSVMRDSRFDHLAQGEELRRGLAAKNRHNTLTASMHLVVRWFHFFVLTLITMCAVELYHSIGVASFVLASLLTWAYTIVYFTLVERTVIRVQPVKPLYCSIYDPDFWRHERFWKLSSHQYMHVFNGTPFKPLVWRLLGVRMGHRVFDDGCTITERILVRIGDDCTLNAGSVVQCHSQEDGAFKCDHVSIGAGVTLGVNTLVHYGTTIGDRARLDADTFLMKGEEVPPLARWEGNPAREAAAAGKG</sequence>
<dbReference type="SUPFAM" id="SSF51161">
    <property type="entry name" value="Trimeric LpxA-like enzymes"/>
    <property type="match status" value="2"/>
</dbReference>
<dbReference type="PANTHER" id="PTHR45527:SF1">
    <property type="entry name" value="FATTY ACID SYNTHASE"/>
    <property type="match status" value="1"/>
</dbReference>
<accession>A0ABP9J764</accession>
<feature type="transmembrane region" description="Helical" evidence="4">
    <location>
        <begin position="728"/>
        <end position="748"/>
    </location>
</feature>
<feature type="transmembrane region" description="Helical" evidence="4">
    <location>
        <begin position="504"/>
        <end position="527"/>
    </location>
</feature>
<evidence type="ECO:0000256" key="2">
    <source>
        <dbReference type="ARBA" id="ARBA00022553"/>
    </source>
</evidence>
<gene>
    <name evidence="6" type="ORF">GCM10023335_51610</name>
</gene>
<dbReference type="Pfam" id="PF00550">
    <property type="entry name" value="PP-binding"/>
    <property type="match status" value="2"/>
</dbReference>
<proteinExistence type="predicted"/>
<evidence type="ECO:0000313" key="6">
    <source>
        <dbReference type="EMBL" id="GAA5021104.1"/>
    </source>
</evidence>
<dbReference type="Proteomes" id="UP001501759">
    <property type="component" value="Unassembled WGS sequence"/>
</dbReference>
<evidence type="ECO:0000259" key="5">
    <source>
        <dbReference type="PROSITE" id="PS50075"/>
    </source>
</evidence>
<feature type="domain" description="Carrier" evidence="5">
    <location>
        <begin position="12"/>
        <end position="89"/>
    </location>
</feature>
<dbReference type="Gene3D" id="2.160.10.10">
    <property type="entry name" value="Hexapeptide repeat proteins"/>
    <property type="match status" value="2"/>
</dbReference>
<evidence type="ECO:0000256" key="4">
    <source>
        <dbReference type="SAM" id="Phobius"/>
    </source>
</evidence>
<organism evidence="6 7">
    <name type="scientific">Streptomyces siamensis</name>
    <dbReference type="NCBI Taxonomy" id="1274986"/>
    <lineage>
        <taxon>Bacteria</taxon>
        <taxon>Bacillati</taxon>
        <taxon>Actinomycetota</taxon>
        <taxon>Actinomycetes</taxon>
        <taxon>Kitasatosporales</taxon>
        <taxon>Streptomycetaceae</taxon>
        <taxon>Streptomyces</taxon>
    </lineage>
</organism>
<feature type="transmembrane region" description="Helical" evidence="4">
    <location>
        <begin position="754"/>
        <end position="774"/>
    </location>
</feature>
<dbReference type="PANTHER" id="PTHR45527">
    <property type="entry name" value="NONRIBOSOMAL PEPTIDE SYNTHETASE"/>
    <property type="match status" value="1"/>
</dbReference>
<feature type="compositionally biased region" description="Polar residues" evidence="3">
    <location>
        <begin position="413"/>
        <end position="426"/>
    </location>
</feature>
<keyword evidence="4" id="KW-0812">Transmembrane</keyword>
<dbReference type="RefSeq" id="WP_425589296.1">
    <property type="nucleotide sequence ID" value="NZ_BAABKB010000021.1"/>
</dbReference>
<keyword evidence="7" id="KW-1185">Reference proteome</keyword>
<dbReference type="InterPro" id="IPR036736">
    <property type="entry name" value="ACP-like_sf"/>
</dbReference>
<dbReference type="PROSITE" id="PS50075">
    <property type="entry name" value="CARRIER"/>
    <property type="match status" value="2"/>
</dbReference>
<dbReference type="EMBL" id="BAABKB010000021">
    <property type="protein sequence ID" value="GAA5021104.1"/>
    <property type="molecule type" value="Genomic_DNA"/>
</dbReference>
<keyword evidence="1" id="KW-0596">Phosphopantetheine</keyword>
<feature type="region of interest" description="Disordered" evidence="3">
    <location>
        <begin position="196"/>
        <end position="222"/>
    </location>
</feature>
<dbReference type="InterPro" id="IPR011004">
    <property type="entry name" value="Trimer_LpxA-like_sf"/>
</dbReference>
<protein>
    <recommendedName>
        <fullName evidence="5">Carrier domain-containing protein</fullName>
    </recommendedName>
</protein>
<keyword evidence="2" id="KW-0597">Phosphoprotein</keyword>